<comment type="subcellular location">
    <subcellularLocation>
        <location evidence="1">Membrane</location>
        <topology evidence="1">Single-pass membrane protein</topology>
    </subcellularLocation>
</comment>
<dbReference type="SMART" id="SM00184">
    <property type="entry name" value="RING"/>
    <property type="match status" value="1"/>
</dbReference>
<keyword evidence="17" id="KW-1185">Reference proteome</keyword>
<keyword evidence="4 14" id="KW-0812">Transmembrane</keyword>
<organism evidence="16 17">
    <name type="scientific">Abeliophyllum distichum</name>
    <dbReference type="NCBI Taxonomy" id="126358"/>
    <lineage>
        <taxon>Eukaryota</taxon>
        <taxon>Viridiplantae</taxon>
        <taxon>Streptophyta</taxon>
        <taxon>Embryophyta</taxon>
        <taxon>Tracheophyta</taxon>
        <taxon>Spermatophyta</taxon>
        <taxon>Magnoliopsida</taxon>
        <taxon>eudicotyledons</taxon>
        <taxon>Gunneridae</taxon>
        <taxon>Pentapetalae</taxon>
        <taxon>asterids</taxon>
        <taxon>lamiids</taxon>
        <taxon>Lamiales</taxon>
        <taxon>Oleaceae</taxon>
        <taxon>Forsythieae</taxon>
        <taxon>Abeliophyllum</taxon>
    </lineage>
</organism>
<feature type="domain" description="RING-type" evidence="15">
    <location>
        <begin position="115"/>
        <end position="157"/>
    </location>
</feature>
<dbReference type="EMBL" id="JBFOLK010000013">
    <property type="protein sequence ID" value="KAL2466616.1"/>
    <property type="molecule type" value="Genomic_DNA"/>
</dbReference>
<evidence type="ECO:0000259" key="15">
    <source>
        <dbReference type="PROSITE" id="PS50089"/>
    </source>
</evidence>
<keyword evidence="9 14" id="KW-1133">Transmembrane helix</keyword>
<protein>
    <submittedName>
        <fullName evidence="16">E3 ubiquitin-protein ligase ATL41</fullName>
    </submittedName>
</protein>
<evidence type="ECO:0000256" key="7">
    <source>
        <dbReference type="ARBA" id="ARBA00022786"/>
    </source>
</evidence>
<dbReference type="PANTHER" id="PTHR45768:SF34">
    <property type="entry name" value="RING-H2 FINGER PROTEIN ATL64"/>
    <property type="match status" value="1"/>
</dbReference>
<name>A0ABD1PVN0_9LAMI</name>
<feature type="region of interest" description="Disordered" evidence="13">
    <location>
        <begin position="168"/>
        <end position="236"/>
    </location>
</feature>
<dbReference type="PANTHER" id="PTHR45768">
    <property type="entry name" value="E3 UBIQUITIN-PROTEIN LIGASE RNF13-LIKE"/>
    <property type="match status" value="1"/>
</dbReference>
<comment type="pathway">
    <text evidence="2">Protein modification; protein ubiquitination.</text>
</comment>
<dbReference type="InterPro" id="IPR001841">
    <property type="entry name" value="Znf_RING"/>
</dbReference>
<evidence type="ECO:0000313" key="17">
    <source>
        <dbReference type="Proteomes" id="UP001604336"/>
    </source>
</evidence>
<evidence type="ECO:0000256" key="1">
    <source>
        <dbReference type="ARBA" id="ARBA00004167"/>
    </source>
</evidence>
<evidence type="ECO:0000256" key="10">
    <source>
        <dbReference type="ARBA" id="ARBA00023136"/>
    </source>
</evidence>
<sequence length="236" mass="26003">MGSESDDDRLKNSFIPRKSNYDFNSKIMLTAIISLSVVVILVTILHIYVRCLLRRRQARRQTSIFHLGFVISAAPTEPSTTGLNPSVLAFLPIFVFKKTDGKFDNNDDQLGLVECSVCLSMLEDGEVARTLPNCKHTFHAECIDKWFVSNSTCPICRTEAEPRPVVAEAREDPAGVPPSAPPLEGTSSGGGTQSSAKISGSNSRLSSFRRILSRERSSQRIRSCGEEDGLPDLERQ</sequence>
<keyword evidence="8" id="KW-0862">Zinc</keyword>
<evidence type="ECO:0000256" key="4">
    <source>
        <dbReference type="ARBA" id="ARBA00022692"/>
    </source>
</evidence>
<dbReference type="Pfam" id="PF13639">
    <property type="entry name" value="zf-RING_2"/>
    <property type="match status" value="1"/>
</dbReference>
<reference evidence="17" key="1">
    <citation type="submission" date="2024-07" db="EMBL/GenBank/DDBJ databases">
        <title>Two chromosome-level genome assemblies of Korean endemic species Abeliophyllum distichum and Forsythia ovata (Oleaceae).</title>
        <authorList>
            <person name="Jang H."/>
        </authorList>
    </citation>
    <scope>NUCLEOTIDE SEQUENCE [LARGE SCALE GENOMIC DNA]</scope>
</reference>
<proteinExistence type="inferred from homology"/>
<dbReference type="GO" id="GO:0008270">
    <property type="term" value="F:zinc ion binding"/>
    <property type="evidence" value="ECO:0007669"/>
    <property type="project" value="UniProtKB-KW"/>
</dbReference>
<dbReference type="AlphaFoldDB" id="A0ABD1PVN0"/>
<dbReference type="GO" id="GO:0016020">
    <property type="term" value="C:membrane"/>
    <property type="evidence" value="ECO:0007669"/>
    <property type="project" value="UniProtKB-SubCell"/>
</dbReference>
<keyword evidence="7" id="KW-0833">Ubl conjugation pathway</keyword>
<keyword evidence="5" id="KW-0479">Metal-binding</keyword>
<dbReference type="CDD" id="cd16461">
    <property type="entry name" value="RING-H2_EL5-like"/>
    <property type="match status" value="1"/>
</dbReference>
<dbReference type="GO" id="GO:0016740">
    <property type="term" value="F:transferase activity"/>
    <property type="evidence" value="ECO:0007669"/>
    <property type="project" value="UniProtKB-KW"/>
</dbReference>
<accession>A0ABD1PVN0</accession>
<evidence type="ECO:0000256" key="11">
    <source>
        <dbReference type="ARBA" id="ARBA00024209"/>
    </source>
</evidence>
<feature type="compositionally biased region" description="Acidic residues" evidence="13">
    <location>
        <begin position="226"/>
        <end position="236"/>
    </location>
</feature>
<evidence type="ECO:0000256" key="3">
    <source>
        <dbReference type="ARBA" id="ARBA00022679"/>
    </source>
</evidence>
<evidence type="ECO:0000256" key="9">
    <source>
        <dbReference type="ARBA" id="ARBA00022989"/>
    </source>
</evidence>
<evidence type="ECO:0000256" key="8">
    <source>
        <dbReference type="ARBA" id="ARBA00022833"/>
    </source>
</evidence>
<keyword evidence="3" id="KW-0808">Transferase</keyword>
<evidence type="ECO:0000256" key="13">
    <source>
        <dbReference type="SAM" id="MobiDB-lite"/>
    </source>
</evidence>
<feature type="transmembrane region" description="Helical" evidence="14">
    <location>
        <begin position="27"/>
        <end position="49"/>
    </location>
</feature>
<dbReference type="InterPro" id="IPR013083">
    <property type="entry name" value="Znf_RING/FYVE/PHD"/>
</dbReference>
<feature type="compositionally biased region" description="Low complexity" evidence="13">
    <location>
        <begin position="201"/>
        <end position="210"/>
    </location>
</feature>
<dbReference type="Gene3D" id="3.30.40.10">
    <property type="entry name" value="Zinc/RING finger domain, C3HC4 (zinc finger)"/>
    <property type="match status" value="1"/>
</dbReference>
<evidence type="ECO:0000256" key="6">
    <source>
        <dbReference type="ARBA" id="ARBA00022771"/>
    </source>
</evidence>
<keyword evidence="6 12" id="KW-0863">Zinc-finger</keyword>
<comment type="similarity">
    <text evidence="11">Belongs to the RING-type zinc finger family. ATL subfamily.</text>
</comment>
<evidence type="ECO:0000256" key="5">
    <source>
        <dbReference type="ARBA" id="ARBA00022723"/>
    </source>
</evidence>
<gene>
    <name evidence="16" type="ORF">Adt_42467</name>
</gene>
<dbReference type="SUPFAM" id="SSF57850">
    <property type="entry name" value="RING/U-box"/>
    <property type="match status" value="1"/>
</dbReference>
<evidence type="ECO:0000256" key="2">
    <source>
        <dbReference type="ARBA" id="ARBA00004906"/>
    </source>
</evidence>
<keyword evidence="10 14" id="KW-0472">Membrane</keyword>
<evidence type="ECO:0000313" key="16">
    <source>
        <dbReference type="EMBL" id="KAL2466616.1"/>
    </source>
</evidence>
<dbReference type="Proteomes" id="UP001604336">
    <property type="component" value="Unassembled WGS sequence"/>
</dbReference>
<evidence type="ECO:0000256" key="14">
    <source>
        <dbReference type="SAM" id="Phobius"/>
    </source>
</evidence>
<evidence type="ECO:0000256" key="12">
    <source>
        <dbReference type="PROSITE-ProRule" id="PRU00175"/>
    </source>
</evidence>
<dbReference type="PROSITE" id="PS50089">
    <property type="entry name" value="ZF_RING_2"/>
    <property type="match status" value="1"/>
</dbReference>
<comment type="caution">
    <text evidence="16">The sequence shown here is derived from an EMBL/GenBank/DDBJ whole genome shotgun (WGS) entry which is preliminary data.</text>
</comment>